<proteinExistence type="predicted"/>
<sequence length="395" mass="43718">MTVRTTTPLAVRSIALIPLLGAFAAPAMAVQVTDNLDLGGAIRARWDYDPDRDIQKFGLDTVFLSAKYNSDTWIGEAQYRFYGRSYPYQYTKNYGDIQFAKFAWAGYKFNPDQQIQVGLNTIPFGLQPYFGSTFYETLGNVIGLEDVQQVGAKYIQQSGDWNIQAGYYLRPAWQGKGTSKGVTYSSVVSGADSYVGDGSDNQERNTVVLRVAKALDLGPWKSEVGISGLTSTLENKDTDNDGRRNAVAVHYLGKNGPWGVQLQAARQQMSPRNAGTDEVVTLGGYDGTYNVASRGNLYVADLSYDIGGKYLFDQISGVKLYANYSAFDKSADEFKTSQRMILGTSFSFSKLWIATEWLYGKNDPYIGGSSYTQSLGAGGTDHWENQLYMNIGYYF</sequence>
<dbReference type="AlphaFoldDB" id="A0A423KCS8"/>
<organism evidence="2 3">
    <name type="scientific">Pseudomonas frederiksbergensis</name>
    <dbReference type="NCBI Taxonomy" id="104087"/>
    <lineage>
        <taxon>Bacteria</taxon>
        <taxon>Pseudomonadati</taxon>
        <taxon>Pseudomonadota</taxon>
        <taxon>Gammaproteobacteria</taxon>
        <taxon>Pseudomonadales</taxon>
        <taxon>Pseudomonadaceae</taxon>
        <taxon>Pseudomonas</taxon>
    </lineage>
</organism>
<gene>
    <name evidence="2" type="ORF">BK665_20550</name>
</gene>
<evidence type="ECO:0000313" key="3">
    <source>
        <dbReference type="Proteomes" id="UP000283627"/>
    </source>
</evidence>
<comment type="caution">
    <text evidence="2">The sequence shown here is derived from an EMBL/GenBank/DDBJ whole genome shotgun (WGS) entry which is preliminary data.</text>
</comment>
<protein>
    <submittedName>
        <fullName evidence="2">Uncharacterized protein</fullName>
    </submittedName>
</protein>
<feature type="chain" id="PRO_5019459429" evidence="1">
    <location>
        <begin position="30"/>
        <end position="395"/>
    </location>
</feature>
<reference evidence="2 3" key="1">
    <citation type="submission" date="2016-10" db="EMBL/GenBank/DDBJ databases">
        <title>Comparative genome analysis of multiple Pseudomonas spp. focuses on biocontrol and plant growth promoting traits.</title>
        <authorList>
            <person name="Tao X.-Y."/>
            <person name="Taylor C.G."/>
        </authorList>
    </citation>
    <scope>NUCLEOTIDE SEQUENCE [LARGE SCALE GENOMIC DNA]</scope>
    <source>
        <strain evidence="2 3">39A2</strain>
    </source>
</reference>
<evidence type="ECO:0000313" key="2">
    <source>
        <dbReference type="EMBL" id="RON50176.1"/>
    </source>
</evidence>
<accession>A0A423KCS8</accession>
<name>A0A423KCS8_9PSED</name>
<feature type="signal peptide" evidence="1">
    <location>
        <begin position="1"/>
        <end position="29"/>
    </location>
</feature>
<evidence type="ECO:0000256" key="1">
    <source>
        <dbReference type="SAM" id="SignalP"/>
    </source>
</evidence>
<dbReference type="EMBL" id="MOBP01000014">
    <property type="protein sequence ID" value="RON50176.1"/>
    <property type="molecule type" value="Genomic_DNA"/>
</dbReference>
<dbReference type="Proteomes" id="UP000283627">
    <property type="component" value="Unassembled WGS sequence"/>
</dbReference>
<dbReference type="SUPFAM" id="SSF56935">
    <property type="entry name" value="Porins"/>
    <property type="match status" value="1"/>
</dbReference>
<keyword evidence="1" id="KW-0732">Signal</keyword>